<dbReference type="EMBL" id="BAAAUV010000009">
    <property type="protein sequence ID" value="GAA3217882.1"/>
    <property type="molecule type" value="Genomic_DNA"/>
</dbReference>
<dbReference type="InterPro" id="IPR039470">
    <property type="entry name" value="Nuc_deoxyri_tr2"/>
</dbReference>
<dbReference type="Gene3D" id="3.40.50.450">
    <property type="match status" value="1"/>
</dbReference>
<comment type="caution">
    <text evidence="1">The sequence shown here is derived from an EMBL/GenBank/DDBJ whole genome shotgun (WGS) entry which is preliminary data.</text>
</comment>
<sequence>MFRPPGPVTVPDGRPLLFLAGSIDMGGAPPWQEEVIKGLADLELAVLNPRRDHWDSSWPQTIEDPRFREQVEWELDGLERADLVAFYFSPTGPAPITLLELGLTARSGRLIVCCPDGYWRKGNVEIVCARFGVPLVGDLGELVREVRSRWRG</sequence>
<protein>
    <recommendedName>
        <fullName evidence="3">Nucleoside 2-deoxyribosyltransferase-like protein</fullName>
    </recommendedName>
</protein>
<accession>A0ABP6QDD5</accession>
<proteinExistence type="predicted"/>
<name>A0ABP6QDD5_9ACTN</name>
<gene>
    <name evidence="1" type="ORF">GCM10010468_40980</name>
</gene>
<evidence type="ECO:0008006" key="3">
    <source>
        <dbReference type="Google" id="ProtNLM"/>
    </source>
</evidence>
<dbReference type="SUPFAM" id="SSF52309">
    <property type="entry name" value="N-(deoxy)ribosyltransferase-like"/>
    <property type="match status" value="1"/>
</dbReference>
<organism evidence="1 2">
    <name type="scientific">Actinocorallia longicatena</name>
    <dbReference type="NCBI Taxonomy" id="111803"/>
    <lineage>
        <taxon>Bacteria</taxon>
        <taxon>Bacillati</taxon>
        <taxon>Actinomycetota</taxon>
        <taxon>Actinomycetes</taxon>
        <taxon>Streptosporangiales</taxon>
        <taxon>Thermomonosporaceae</taxon>
        <taxon>Actinocorallia</taxon>
    </lineage>
</organism>
<dbReference type="Pfam" id="PF15891">
    <property type="entry name" value="Nuc_deoxyri_tr2"/>
    <property type="match status" value="1"/>
</dbReference>
<dbReference type="Proteomes" id="UP001501237">
    <property type="component" value="Unassembled WGS sequence"/>
</dbReference>
<keyword evidence="2" id="KW-1185">Reference proteome</keyword>
<evidence type="ECO:0000313" key="2">
    <source>
        <dbReference type="Proteomes" id="UP001501237"/>
    </source>
</evidence>
<evidence type="ECO:0000313" key="1">
    <source>
        <dbReference type="EMBL" id="GAA3217882.1"/>
    </source>
</evidence>
<reference evidence="2" key="1">
    <citation type="journal article" date="2019" name="Int. J. Syst. Evol. Microbiol.">
        <title>The Global Catalogue of Microorganisms (GCM) 10K type strain sequencing project: providing services to taxonomists for standard genome sequencing and annotation.</title>
        <authorList>
            <consortium name="The Broad Institute Genomics Platform"/>
            <consortium name="The Broad Institute Genome Sequencing Center for Infectious Disease"/>
            <person name="Wu L."/>
            <person name="Ma J."/>
        </authorList>
    </citation>
    <scope>NUCLEOTIDE SEQUENCE [LARGE SCALE GENOMIC DNA]</scope>
    <source>
        <strain evidence="2">JCM 9377</strain>
    </source>
</reference>